<reference evidence="3 5" key="1">
    <citation type="journal article" date="2018" name="Nat. Biotechnol.">
        <title>A standardized bacterial taxonomy based on genome phylogeny substantially revises the tree of life.</title>
        <authorList>
            <person name="Parks D.H."/>
            <person name="Chuvochina M."/>
            <person name="Waite D.W."/>
            <person name="Rinke C."/>
            <person name="Skarshewski A."/>
            <person name="Chaumeil P.A."/>
            <person name="Hugenholtz P."/>
        </authorList>
    </citation>
    <scope>NUCLEOTIDE SEQUENCE [LARGE SCALE GENOMIC DNA]</scope>
    <source>
        <strain evidence="3">UBA9669</strain>
    </source>
</reference>
<feature type="chain" id="PRO_5040680581" evidence="1">
    <location>
        <begin position="20"/>
        <end position="145"/>
    </location>
</feature>
<dbReference type="Proteomes" id="UP001164081">
    <property type="component" value="Chromosome"/>
</dbReference>
<dbReference type="Gene3D" id="2.40.128.520">
    <property type="match status" value="1"/>
</dbReference>
<dbReference type="InterPro" id="IPR019223">
    <property type="entry name" value="DUF2147"/>
</dbReference>
<feature type="signal peptide" evidence="1">
    <location>
        <begin position="1"/>
        <end position="19"/>
    </location>
</feature>
<gene>
    <name evidence="3" type="ORF">DHW29_01875</name>
    <name evidence="4" type="ORF">LSO58_14415</name>
</gene>
<feature type="domain" description="DUF2147" evidence="2">
    <location>
        <begin position="28"/>
        <end position="142"/>
    </location>
</feature>
<organism evidence="3 5">
    <name type="scientific">Acinetobacter ursingii</name>
    <dbReference type="NCBI Taxonomy" id="108980"/>
    <lineage>
        <taxon>Bacteria</taxon>
        <taxon>Pseudomonadati</taxon>
        <taxon>Pseudomonadota</taxon>
        <taxon>Gammaproteobacteria</taxon>
        <taxon>Moraxellales</taxon>
        <taxon>Moraxellaceae</taxon>
        <taxon>Acinetobacter</taxon>
    </lineage>
</organism>
<keyword evidence="1" id="KW-0732">Signal</keyword>
<evidence type="ECO:0000313" key="3">
    <source>
        <dbReference type="EMBL" id="HCK29060.1"/>
    </source>
</evidence>
<evidence type="ECO:0000313" key="5">
    <source>
        <dbReference type="Proteomes" id="UP000263596"/>
    </source>
</evidence>
<dbReference type="Pfam" id="PF09917">
    <property type="entry name" value="DUF2147"/>
    <property type="match status" value="1"/>
</dbReference>
<evidence type="ECO:0000313" key="4">
    <source>
        <dbReference type="EMBL" id="UYF74990.1"/>
    </source>
</evidence>
<protein>
    <submittedName>
        <fullName evidence="3">DUF2147 domain-containing protein</fullName>
    </submittedName>
</protein>
<dbReference type="Proteomes" id="UP000263596">
    <property type="component" value="Unassembled WGS sequence"/>
</dbReference>
<dbReference type="PANTHER" id="PTHR36919">
    <property type="entry name" value="BLR1215 PROTEIN"/>
    <property type="match status" value="1"/>
</dbReference>
<accession>A0A3F3L842</accession>
<dbReference type="PANTHER" id="PTHR36919:SF3">
    <property type="entry name" value="BLL5882 PROTEIN"/>
    <property type="match status" value="1"/>
</dbReference>
<reference evidence="4" key="2">
    <citation type="journal article" date="2022" name="J Glob Antimicrob Resist">
        <title>Comparative analysis of IMP-4- and OXA-58-containing plasmids of three carbapenemase-producing Acinetobacter ursingii strains in the Netherlands.</title>
        <authorList>
            <person name="Hendrickx A.P.A."/>
            <person name="Schade R.P."/>
            <person name="Landman F."/>
            <person name="Bosch T."/>
            <person name="Schouls L.M."/>
            <person name="van Dijk K."/>
        </authorList>
    </citation>
    <scope>NUCLEOTIDE SEQUENCE</scope>
    <source>
        <strain evidence="4">RIVM_C010761</strain>
    </source>
</reference>
<proteinExistence type="predicted"/>
<dbReference type="AlphaFoldDB" id="A0A3F3L842"/>
<dbReference type="EMBL" id="CP089044">
    <property type="protein sequence ID" value="UYF74990.1"/>
    <property type="molecule type" value="Genomic_DNA"/>
</dbReference>
<sequence length="145" mass="15966">MKNILFISSIVLLSSAVYAQDPLNGTSWKTIDDQTHEARSIVKFREDKSGYLTATVQKVLVVDQAEKCTKCTGTFKNKPLVGVTVIRNLKNTGGNEYEGGTIIDPQTGKSYSLKGKLTNNGTRLDLRGYMGISALGRNQTWYKVS</sequence>
<dbReference type="RefSeq" id="WP_004991387.1">
    <property type="nucleotide sequence ID" value="NZ_AP018824.1"/>
</dbReference>
<dbReference type="EMBL" id="DPVE01000033">
    <property type="protein sequence ID" value="HCK29060.1"/>
    <property type="molecule type" value="Genomic_DNA"/>
</dbReference>
<name>A0A3F3L842_9GAMM</name>
<evidence type="ECO:0000256" key="1">
    <source>
        <dbReference type="SAM" id="SignalP"/>
    </source>
</evidence>
<evidence type="ECO:0000259" key="2">
    <source>
        <dbReference type="Pfam" id="PF09917"/>
    </source>
</evidence>